<dbReference type="Gene3D" id="1.25.10.10">
    <property type="entry name" value="Leucine-rich Repeat Variant"/>
    <property type="match status" value="1"/>
</dbReference>
<organism evidence="2 3">
    <name type="scientific">Pontiella desulfatans</name>
    <dbReference type="NCBI Taxonomy" id="2750659"/>
    <lineage>
        <taxon>Bacteria</taxon>
        <taxon>Pseudomonadati</taxon>
        <taxon>Kiritimatiellota</taxon>
        <taxon>Kiritimatiellia</taxon>
        <taxon>Kiritimatiellales</taxon>
        <taxon>Pontiellaceae</taxon>
        <taxon>Pontiella</taxon>
    </lineage>
</organism>
<name>A0A6C2U8G3_PONDE</name>
<dbReference type="RefSeq" id="WP_168442519.1">
    <property type="nucleotide sequence ID" value="NZ_CAAHFG010000003.1"/>
</dbReference>
<proteinExistence type="predicted"/>
<accession>A0A6C2U8G3</accession>
<protein>
    <recommendedName>
        <fullName evidence="4">HEAT repeat domain-containing protein</fullName>
    </recommendedName>
</protein>
<dbReference type="InterPro" id="IPR016024">
    <property type="entry name" value="ARM-type_fold"/>
</dbReference>
<evidence type="ECO:0008006" key="4">
    <source>
        <dbReference type="Google" id="ProtNLM"/>
    </source>
</evidence>
<dbReference type="Proteomes" id="UP000366872">
    <property type="component" value="Unassembled WGS sequence"/>
</dbReference>
<evidence type="ECO:0000313" key="3">
    <source>
        <dbReference type="Proteomes" id="UP000366872"/>
    </source>
</evidence>
<keyword evidence="1" id="KW-0732">Signal</keyword>
<evidence type="ECO:0000256" key="1">
    <source>
        <dbReference type="SAM" id="SignalP"/>
    </source>
</evidence>
<sequence length="311" mass="34799">MNKTFAMLSLSAFVLASLSNAQAPTNTPATAHQYSIQQVLSFNSTAMRMHALATITREKTGETINESYLPGFKACSTDKASSIRSVTARLLGEHFIEGKNPSNPEALAILQKLSKDESADVRYNALHYGLTQVEPKSDQLIEELVEAAVVNREENLYDRIIVAISENKTHAKNYLAGKIKDESSIAYFEIYRDLTGGNPPNSENYLNLPSTQPRLYVFTTKNQDKNAAATDLEKWVSGLGIESFYVEVSGYAGQRVLLLTTYITRDHETVEAKLNDTNEQFDFMQKFWLTPKLAAEIDTVRANEKRKKGKR</sequence>
<evidence type="ECO:0000313" key="2">
    <source>
        <dbReference type="EMBL" id="VGO16113.1"/>
    </source>
</evidence>
<dbReference type="AlphaFoldDB" id="A0A6C2U8G3"/>
<keyword evidence="3" id="KW-1185">Reference proteome</keyword>
<feature type="chain" id="PRO_5025464543" description="HEAT repeat domain-containing protein" evidence="1">
    <location>
        <begin position="24"/>
        <end position="311"/>
    </location>
</feature>
<gene>
    <name evidence="2" type="ORF">PDESU_04703</name>
</gene>
<dbReference type="SUPFAM" id="SSF48371">
    <property type="entry name" value="ARM repeat"/>
    <property type="match status" value="1"/>
</dbReference>
<dbReference type="InterPro" id="IPR011989">
    <property type="entry name" value="ARM-like"/>
</dbReference>
<reference evidence="2 3" key="1">
    <citation type="submission" date="2019-04" db="EMBL/GenBank/DDBJ databases">
        <authorList>
            <person name="Van Vliet M D."/>
        </authorList>
    </citation>
    <scope>NUCLEOTIDE SEQUENCE [LARGE SCALE GENOMIC DNA]</scope>
    <source>
        <strain evidence="2 3">F1</strain>
    </source>
</reference>
<feature type="signal peptide" evidence="1">
    <location>
        <begin position="1"/>
        <end position="23"/>
    </location>
</feature>
<dbReference type="EMBL" id="CAAHFG010000003">
    <property type="protein sequence ID" value="VGO16113.1"/>
    <property type="molecule type" value="Genomic_DNA"/>
</dbReference>